<organism evidence="2 3">
    <name type="scientific">Streptomyces nojiriensis</name>
    <dbReference type="NCBI Taxonomy" id="66374"/>
    <lineage>
        <taxon>Bacteria</taxon>
        <taxon>Bacillati</taxon>
        <taxon>Actinomycetota</taxon>
        <taxon>Actinomycetes</taxon>
        <taxon>Kitasatosporales</taxon>
        <taxon>Streptomycetaceae</taxon>
        <taxon>Streptomyces</taxon>
    </lineage>
</organism>
<sequence>MPACGPAPAKRAVNQAEDLQGLHTGMDSVCGLHHHAHAHNAETAADSLGGVNTAAPKEANT</sequence>
<feature type="region of interest" description="Disordered" evidence="1">
    <location>
        <begin position="41"/>
        <end position="61"/>
    </location>
</feature>
<dbReference type="EMBL" id="BNEC01000005">
    <property type="protein sequence ID" value="GHI71348.1"/>
    <property type="molecule type" value="Genomic_DNA"/>
</dbReference>
<name>A0ABQ3ST88_9ACTN</name>
<comment type="caution">
    <text evidence="2">The sequence shown here is derived from an EMBL/GenBank/DDBJ whole genome shotgun (WGS) entry which is preliminary data.</text>
</comment>
<protein>
    <submittedName>
        <fullName evidence="2">Uncharacterized protein</fullName>
    </submittedName>
</protein>
<proteinExistence type="predicted"/>
<keyword evidence="3" id="KW-1185">Reference proteome</keyword>
<evidence type="ECO:0000256" key="1">
    <source>
        <dbReference type="SAM" id="MobiDB-lite"/>
    </source>
</evidence>
<gene>
    <name evidence="2" type="ORF">Snoj_52660</name>
</gene>
<reference evidence="3" key="1">
    <citation type="submission" date="2023-07" db="EMBL/GenBank/DDBJ databases">
        <title>Whole genome shotgun sequence of Streptomyces nojiriensis NBRC 13794.</title>
        <authorList>
            <person name="Komaki H."/>
            <person name="Tamura T."/>
        </authorList>
    </citation>
    <scope>NUCLEOTIDE SEQUENCE [LARGE SCALE GENOMIC DNA]</scope>
    <source>
        <strain evidence="3">NBRC 13794</strain>
    </source>
</reference>
<evidence type="ECO:0000313" key="2">
    <source>
        <dbReference type="EMBL" id="GHI71348.1"/>
    </source>
</evidence>
<evidence type="ECO:0000313" key="3">
    <source>
        <dbReference type="Proteomes" id="UP000613974"/>
    </source>
</evidence>
<dbReference type="Proteomes" id="UP000613974">
    <property type="component" value="Unassembled WGS sequence"/>
</dbReference>
<accession>A0ABQ3ST88</accession>